<keyword evidence="1" id="KW-0812">Transmembrane</keyword>
<feature type="transmembrane region" description="Helical" evidence="1">
    <location>
        <begin position="253"/>
        <end position="274"/>
    </location>
</feature>
<keyword evidence="1" id="KW-1133">Transmembrane helix</keyword>
<protein>
    <submittedName>
        <fullName evidence="2">Uncharacterized protein</fullName>
    </submittedName>
</protein>
<reference evidence="2" key="1">
    <citation type="journal article" date="2014" name="Int. J. Syst. Evol. Microbiol.">
        <title>Complete genome sequence of Corynebacterium casei LMG S-19264T (=DSM 44701T), isolated from a smear-ripened cheese.</title>
        <authorList>
            <consortium name="US DOE Joint Genome Institute (JGI-PGF)"/>
            <person name="Walter F."/>
            <person name="Albersmeier A."/>
            <person name="Kalinowski J."/>
            <person name="Ruckert C."/>
        </authorList>
    </citation>
    <scope>NUCLEOTIDE SEQUENCE</scope>
    <source>
        <strain evidence="2">CGMCC 1.15478</strain>
    </source>
</reference>
<feature type="transmembrane region" description="Helical" evidence="1">
    <location>
        <begin position="144"/>
        <end position="170"/>
    </location>
</feature>
<sequence length="474" mass="47891">MMTSPFLRADPAVDFALSVTTAFFATAAASVILVGGLPVTVHAAEFAERGALLGFGEPIALVFAMFAAVWSAATLGRSTQTWSIAAGCLLLGSFLLAFFGSSGFYGPMDAGPYLALRAFTAVLSGVVVGAVLSRAWFRPSAGPAVAAAGGVLTGLLLSGTVSGAASGIYISGQLLAAAPVGTVLMWFVMSCGLISLTMSMILDSPLPRESSHSPNKRTLARITVGAGVLAAYQIVAIAVAAQVSQDWGELARFITAAFVVGILAFVLWMVALGMSRWDGPWAAGALLVMVAFTAAAAPVISQVPRIGNTAMLLPVVAALCGGLAVGVRLKHSGYHVLNGLLLLAVVPVIGLIGGGSALVIFIQLMFLATGIGLALGSALPGAGPTATALALTVPLVAHSLIALVSTPLFRGAIPSTTVRDSGPLPALWFQVIPNSGGSIFAVSLVGLCGAGILGIGYATYRFAGDEPPVGATER</sequence>
<evidence type="ECO:0000256" key="1">
    <source>
        <dbReference type="SAM" id="Phobius"/>
    </source>
</evidence>
<feature type="transmembrane region" description="Helical" evidence="1">
    <location>
        <begin position="306"/>
        <end position="327"/>
    </location>
</feature>
<organism evidence="2 3">
    <name type="scientific">Hoyosella rhizosphaerae</name>
    <dbReference type="NCBI Taxonomy" id="1755582"/>
    <lineage>
        <taxon>Bacteria</taxon>
        <taxon>Bacillati</taxon>
        <taxon>Actinomycetota</taxon>
        <taxon>Actinomycetes</taxon>
        <taxon>Mycobacteriales</taxon>
        <taxon>Hoyosellaceae</taxon>
        <taxon>Hoyosella</taxon>
    </lineage>
</organism>
<dbReference type="Proteomes" id="UP000641514">
    <property type="component" value="Unassembled WGS sequence"/>
</dbReference>
<accession>A0A916U5M5</accession>
<dbReference type="AlphaFoldDB" id="A0A916U5M5"/>
<proteinExistence type="predicted"/>
<feature type="transmembrane region" description="Helical" evidence="1">
    <location>
        <begin position="59"/>
        <end position="75"/>
    </location>
</feature>
<evidence type="ECO:0000313" key="3">
    <source>
        <dbReference type="Proteomes" id="UP000641514"/>
    </source>
</evidence>
<keyword evidence="3" id="KW-1185">Reference proteome</keyword>
<keyword evidence="1" id="KW-0472">Membrane</keyword>
<dbReference type="EMBL" id="BMJH01000001">
    <property type="protein sequence ID" value="GGC61566.1"/>
    <property type="molecule type" value="Genomic_DNA"/>
</dbReference>
<feature type="transmembrane region" description="Helical" evidence="1">
    <location>
        <begin position="82"/>
        <end position="101"/>
    </location>
</feature>
<reference evidence="2" key="2">
    <citation type="submission" date="2020-09" db="EMBL/GenBank/DDBJ databases">
        <authorList>
            <person name="Sun Q."/>
            <person name="Zhou Y."/>
        </authorList>
    </citation>
    <scope>NUCLEOTIDE SEQUENCE</scope>
    <source>
        <strain evidence="2">CGMCC 1.15478</strain>
    </source>
</reference>
<feature type="transmembrane region" description="Helical" evidence="1">
    <location>
        <begin position="339"/>
        <end position="366"/>
    </location>
</feature>
<feature type="transmembrane region" description="Helical" evidence="1">
    <location>
        <begin position="281"/>
        <end position="300"/>
    </location>
</feature>
<comment type="caution">
    <text evidence="2">The sequence shown here is derived from an EMBL/GenBank/DDBJ whole genome shotgun (WGS) entry which is preliminary data.</text>
</comment>
<feature type="transmembrane region" description="Helical" evidence="1">
    <location>
        <begin position="176"/>
        <end position="198"/>
    </location>
</feature>
<feature type="transmembrane region" description="Helical" evidence="1">
    <location>
        <begin position="386"/>
        <end position="409"/>
    </location>
</feature>
<name>A0A916U5M5_9ACTN</name>
<feature type="transmembrane region" description="Helical" evidence="1">
    <location>
        <begin position="439"/>
        <end position="460"/>
    </location>
</feature>
<feature type="transmembrane region" description="Helical" evidence="1">
    <location>
        <begin position="113"/>
        <end position="132"/>
    </location>
</feature>
<feature type="transmembrane region" description="Helical" evidence="1">
    <location>
        <begin position="219"/>
        <end position="241"/>
    </location>
</feature>
<evidence type="ECO:0000313" key="2">
    <source>
        <dbReference type="EMBL" id="GGC61566.1"/>
    </source>
</evidence>
<gene>
    <name evidence="2" type="ORF">GCM10011410_12550</name>
</gene>